<dbReference type="Proteomes" id="UP000289340">
    <property type="component" value="Chromosome 15"/>
</dbReference>
<dbReference type="SMR" id="A0A0B2S6N2"/>
<dbReference type="SUPFAM" id="SSF55961">
    <property type="entry name" value="Bet v1-like"/>
    <property type="match status" value="1"/>
</dbReference>
<reference evidence="2" key="1">
    <citation type="submission" date="2014-07" db="EMBL/GenBank/DDBJ databases">
        <title>Identification of a novel salt tolerance gene in wild soybean by whole-genome sequencing.</title>
        <authorList>
            <person name="Lam H.-M."/>
            <person name="Qi X."/>
            <person name="Li M.-W."/>
            <person name="Liu X."/>
            <person name="Xie M."/>
            <person name="Ni M."/>
            <person name="Xu X."/>
        </authorList>
    </citation>
    <scope>NUCLEOTIDE SEQUENCE [LARGE SCALE GENOMIC DNA]</scope>
    <source>
        <tissue evidence="2">Root</tissue>
    </source>
</reference>
<dbReference type="PANTHER" id="PTHR31907">
    <property type="entry name" value="MLP-LIKE PROTEIN 423"/>
    <property type="match status" value="1"/>
</dbReference>
<dbReference type="CDD" id="cd07816">
    <property type="entry name" value="Bet_v1-like"/>
    <property type="match status" value="1"/>
</dbReference>
<sequence>MAYSQLQKLEANVSIKASAEQFYDVLCHKTHQIPKIFPEKALSVEILKGAWGTEGSIISWNYLYEGKVCVAKEVIEGIDKKNKKMSFKVIEGDVLGHYKSFKFIMQVTPKEKGSVVQCVVEYEKQKDHIPDPHTLLQSTVELCKKINAYLTQDNN</sequence>
<accession>A0A0B2S6N2</accession>
<dbReference type="AlphaFoldDB" id="A0A0B2S6N2"/>
<dbReference type="InterPro" id="IPR000916">
    <property type="entry name" value="Bet_v_I/MLP"/>
</dbReference>
<dbReference type="Gramene" id="XM_028347216.1">
    <property type="protein sequence ID" value="XP_028203017.1"/>
    <property type="gene ID" value="LOC114387091"/>
</dbReference>
<dbReference type="GO" id="GO:0006952">
    <property type="term" value="P:defense response"/>
    <property type="evidence" value="ECO:0007669"/>
    <property type="project" value="InterPro"/>
</dbReference>
<dbReference type="SMART" id="SM01037">
    <property type="entry name" value="Bet_v_1"/>
    <property type="match status" value="1"/>
</dbReference>
<dbReference type="InterPro" id="IPR051761">
    <property type="entry name" value="MLP-like_ligand-binding"/>
</dbReference>
<proteinExistence type="predicted"/>
<dbReference type="EMBL" id="KN646036">
    <property type="protein sequence ID" value="KHN39932.1"/>
    <property type="molecule type" value="Genomic_DNA"/>
</dbReference>
<evidence type="ECO:0000313" key="2">
    <source>
        <dbReference type="EMBL" id="KHN39932.1"/>
    </source>
</evidence>
<dbReference type="Gene3D" id="3.30.530.20">
    <property type="match status" value="1"/>
</dbReference>
<dbReference type="Proteomes" id="UP000053555">
    <property type="component" value="Unassembled WGS sequence"/>
</dbReference>
<gene>
    <name evidence="3" type="ORF">D0Y65_042228</name>
    <name evidence="2" type="ORF">glysoja_041610</name>
</gene>
<dbReference type="Pfam" id="PF00407">
    <property type="entry name" value="Bet_v_1"/>
    <property type="match status" value="1"/>
</dbReference>
<evidence type="ECO:0000313" key="4">
    <source>
        <dbReference type="Proteomes" id="UP000289340"/>
    </source>
</evidence>
<evidence type="ECO:0000259" key="1">
    <source>
        <dbReference type="SMART" id="SM01037"/>
    </source>
</evidence>
<organism evidence="2">
    <name type="scientific">Glycine soja</name>
    <name type="common">Wild soybean</name>
    <dbReference type="NCBI Taxonomy" id="3848"/>
    <lineage>
        <taxon>Eukaryota</taxon>
        <taxon>Viridiplantae</taxon>
        <taxon>Streptophyta</taxon>
        <taxon>Embryophyta</taxon>
        <taxon>Tracheophyta</taxon>
        <taxon>Spermatophyta</taxon>
        <taxon>Magnoliopsida</taxon>
        <taxon>eudicotyledons</taxon>
        <taxon>Gunneridae</taxon>
        <taxon>Pentapetalae</taxon>
        <taxon>rosids</taxon>
        <taxon>fabids</taxon>
        <taxon>Fabales</taxon>
        <taxon>Fabaceae</taxon>
        <taxon>Papilionoideae</taxon>
        <taxon>50 kb inversion clade</taxon>
        <taxon>NPAAA clade</taxon>
        <taxon>indigoferoid/millettioid clade</taxon>
        <taxon>Phaseoleae</taxon>
        <taxon>Glycine</taxon>
        <taxon>Glycine subgen. Soja</taxon>
    </lineage>
</organism>
<dbReference type="InterPro" id="IPR023393">
    <property type="entry name" value="START-like_dom_sf"/>
</dbReference>
<dbReference type="EMBL" id="QZWG01000015">
    <property type="protein sequence ID" value="RZB66565.1"/>
    <property type="molecule type" value="Genomic_DNA"/>
</dbReference>
<reference evidence="3 4" key="2">
    <citation type="submission" date="2018-09" db="EMBL/GenBank/DDBJ databases">
        <title>A high-quality reference genome of wild soybean provides a powerful tool to mine soybean genomes.</title>
        <authorList>
            <person name="Xie M."/>
            <person name="Chung C.Y.L."/>
            <person name="Li M.-W."/>
            <person name="Wong F.-L."/>
            <person name="Chan T.-F."/>
            <person name="Lam H.-M."/>
        </authorList>
    </citation>
    <scope>NUCLEOTIDE SEQUENCE [LARGE SCALE GENOMIC DNA]</scope>
    <source>
        <strain evidence="4">cv. W05</strain>
        <tissue evidence="3">Hypocotyl of etiolated seedlings</tissue>
    </source>
</reference>
<evidence type="ECO:0000313" key="3">
    <source>
        <dbReference type="EMBL" id="RZB66565.1"/>
    </source>
</evidence>
<name>A0A0B2S6N2_GLYSO</name>
<keyword evidence="4" id="KW-1185">Reference proteome</keyword>
<feature type="domain" description="Bet v I/Major latex protein" evidence="1">
    <location>
        <begin position="4"/>
        <end position="153"/>
    </location>
</feature>
<protein>
    <submittedName>
        <fullName evidence="2">MLP-like protein 43</fullName>
    </submittedName>
</protein>